<reference evidence="7 8" key="1">
    <citation type="submission" date="2016-10" db="EMBL/GenBank/DDBJ databases">
        <authorList>
            <person name="de Groot N.N."/>
        </authorList>
    </citation>
    <scope>NUCLEOTIDE SEQUENCE [LARGE SCALE GENOMIC DNA]</scope>
    <source>
        <strain evidence="7 8">DSM 23421</strain>
    </source>
</reference>
<dbReference type="GO" id="GO:0009055">
    <property type="term" value="F:electron transfer activity"/>
    <property type="evidence" value="ECO:0007669"/>
    <property type="project" value="InterPro"/>
</dbReference>
<sequence length="601" mass="67183">MISSFILFFNASYATIMSGKIWSLFIFPFLVCISFCRCSPELPAGDPDNGGLFLPEGFDALVVVDSLEGRARHLAVNHNGDIYVKLRFPDSIGGNAALRDTDNDGKADIIETFGDYLDKSSYGTAMRIHNGYLYYSSVTRILRQKLTGKLVPDSEMELIVTDTQPPRQHDTKPIAFDKKGNLYTPFGAPSDACQEDDRVFMSPGIDPCPILEHRAGIWKFDANKKGQFQRDGEKFATGLRSVVALEWNDQDDNLFTLAHGRDHIYNTWPEIYTVWEGSVLPSEVFLKLKKGSDAGWPYHYYNQIKEDYFLSPEYGGDGKKQGENVDSLVKPLIGFPGHFAPNDLLFYTGDQFPEHYKNGAFMAFHGSTSSAPYPQTGYFIAFVPMAKGMPSGPWEVFADGFAGVDTIINTSDAKYRPMGLAMGPDGSIYISDTEKGKIWRVMFKGDKGKFGKAQLAKMEDRKKQASNIKTPDEVKDIVATEEDGFFPKTGNMAEGAKLYNIHCALCHQKNGRGNDRFPPLNYSDWVNGDKERLTDVVLNGLEGEIRVHGRSYNNVMPKQDHLKNEDIALILTYIRQNFGNRSNGIVPEEVAKVRKATTKSP</sequence>
<dbReference type="EMBL" id="FNAO01000001">
    <property type="protein sequence ID" value="SDD67746.1"/>
    <property type="molecule type" value="Genomic_DNA"/>
</dbReference>
<protein>
    <submittedName>
        <fullName evidence="7">Glucose/arabinose dehydrogenase, beta-propeller fold</fullName>
    </submittedName>
</protein>
<dbReference type="PANTHER" id="PTHR35008:SF8">
    <property type="entry name" value="ALCOHOL DEHYDROGENASE CYTOCHROME C SUBUNIT"/>
    <property type="match status" value="1"/>
</dbReference>
<dbReference type="Pfam" id="PF22807">
    <property type="entry name" value="TrAA12"/>
    <property type="match status" value="1"/>
</dbReference>
<accession>A0A1G6WRM0</accession>
<evidence type="ECO:0000259" key="6">
    <source>
        <dbReference type="PROSITE" id="PS51007"/>
    </source>
</evidence>
<dbReference type="InterPro" id="IPR051459">
    <property type="entry name" value="Cytochrome_c-type_DH"/>
</dbReference>
<dbReference type="InterPro" id="IPR054539">
    <property type="entry name" value="Beta-prop_PDH"/>
</dbReference>
<evidence type="ECO:0000256" key="2">
    <source>
        <dbReference type="ARBA" id="ARBA00022723"/>
    </source>
</evidence>
<dbReference type="PROSITE" id="PS51007">
    <property type="entry name" value="CYTC"/>
    <property type="match status" value="1"/>
</dbReference>
<keyword evidence="1 4" id="KW-0349">Heme</keyword>
<dbReference type="STRING" id="641691.SAMN05421636_101385"/>
<dbReference type="InterPro" id="IPR009056">
    <property type="entry name" value="Cyt_c-like_dom"/>
</dbReference>
<name>A0A1G6WRM0_9FLAO</name>
<dbReference type="PANTHER" id="PTHR35008">
    <property type="entry name" value="BLL4482 PROTEIN-RELATED"/>
    <property type="match status" value="1"/>
</dbReference>
<organism evidence="7 8">
    <name type="scientific">Pricia antarctica</name>
    <dbReference type="NCBI Taxonomy" id="641691"/>
    <lineage>
        <taxon>Bacteria</taxon>
        <taxon>Pseudomonadati</taxon>
        <taxon>Bacteroidota</taxon>
        <taxon>Flavobacteriia</taxon>
        <taxon>Flavobacteriales</taxon>
        <taxon>Flavobacteriaceae</taxon>
        <taxon>Pricia</taxon>
    </lineage>
</organism>
<keyword evidence="2 4" id="KW-0479">Metal-binding</keyword>
<feature type="domain" description="Cytochrome c" evidence="6">
    <location>
        <begin position="490"/>
        <end position="578"/>
    </location>
</feature>
<keyword evidence="8" id="KW-1185">Reference proteome</keyword>
<dbReference type="SUPFAM" id="SSF50952">
    <property type="entry name" value="Soluble quinoprotein glucose dehydrogenase"/>
    <property type="match status" value="1"/>
</dbReference>
<evidence type="ECO:0000256" key="5">
    <source>
        <dbReference type="SAM" id="Phobius"/>
    </source>
</evidence>
<evidence type="ECO:0000313" key="8">
    <source>
        <dbReference type="Proteomes" id="UP000199109"/>
    </source>
</evidence>
<dbReference type="InterPro" id="IPR011042">
    <property type="entry name" value="6-blade_b-propeller_TolB-like"/>
</dbReference>
<keyword evidence="5" id="KW-0812">Transmembrane</keyword>
<proteinExistence type="predicted"/>
<dbReference type="GO" id="GO:0020037">
    <property type="term" value="F:heme binding"/>
    <property type="evidence" value="ECO:0007669"/>
    <property type="project" value="InterPro"/>
</dbReference>
<dbReference type="InterPro" id="IPR011041">
    <property type="entry name" value="Quinoprot_gluc/sorb_DH_b-prop"/>
</dbReference>
<dbReference type="Proteomes" id="UP000199109">
    <property type="component" value="Unassembled WGS sequence"/>
</dbReference>
<keyword evidence="5" id="KW-1133">Transmembrane helix</keyword>
<keyword evidence="3 4" id="KW-0408">Iron</keyword>
<evidence type="ECO:0000256" key="4">
    <source>
        <dbReference type="PROSITE-ProRule" id="PRU00433"/>
    </source>
</evidence>
<dbReference type="GO" id="GO:0046872">
    <property type="term" value="F:metal ion binding"/>
    <property type="evidence" value="ECO:0007669"/>
    <property type="project" value="UniProtKB-KW"/>
</dbReference>
<keyword evidence="5" id="KW-0472">Membrane</keyword>
<dbReference type="SUPFAM" id="SSF46626">
    <property type="entry name" value="Cytochrome c"/>
    <property type="match status" value="1"/>
</dbReference>
<dbReference type="Gene3D" id="1.10.760.10">
    <property type="entry name" value="Cytochrome c-like domain"/>
    <property type="match status" value="1"/>
</dbReference>
<dbReference type="Pfam" id="PF13442">
    <property type="entry name" value="Cytochrome_CBB3"/>
    <property type="match status" value="1"/>
</dbReference>
<gene>
    <name evidence="7" type="ORF">SAMN05421636_101385</name>
</gene>
<feature type="transmembrane region" description="Helical" evidence="5">
    <location>
        <begin position="7"/>
        <end position="31"/>
    </location>
</feature>
<dbReference type="Gene3D" id="2.120.10.30">
    <property type="entry name" value="TolB, C-terminal domain"/>
    <property type="match status" value="1"/>
</dbReference>
<dbReference type="InterPro" id="IPR036909">
    <property type="entry name" value="Cyt_c-like_dom_sf"/>
</dbReference>
<dbReference type="AlphaFoldDB" id="A0A1G6WRM0"/>
<evidence type="ECO:0000256" key="1">
    <source>
        <dbReference type="ARBA" id="ARBA00022617"/>
    </source>
</evidence>
<evidence type="ECO:0000256" key="3">
    <source>
        <dbReference type="ARBA" id="ARBA00023004"/>
    </source>
</evidence>
<evidence type="ECO:0000313" key="7">
    <source>
        <dbReference type="EMBL" id="SDD67746.1"/>
    </source>
</evidence>